<name>A0A9W9ZJU7_9CNID</name>
<comment type="caution">
    <text evidence="1">The sequence shown here is derived from an EMBL/GenBank/DDBJ whole genome shotgun (WGS) entry which is preliminary data.</text>
</comment>
<reference evidence="1" key="1">
    <citation type="submission" date="2023-01" db="EMBL/GenBank/DDBJ databases">
        <title>Genome assembly of the deep-sea coral Lophelia pertusa.</title>
        <authorList>
            <person name="Herrera S."/>
            <person name="Cordes E."/>
        </authorList>
    </citation>
    <scope>NUCLEOTIDE SEQUENCE</scope>
    <source>
        <strain evidence="1">USNM1676648</strain>
        <tissue evidence="1">Polyp</tissue>
    </source>
</reference>
<dbReference type="AlphaFoldDB" id="A0A9W9ZJU7"/>
<dbReference type="OrthoDB" id="5988554at2759"/>
<protein>
    <submittedName>
        <fullName evidence="1">Uncharacterized protein</fullName>
    </submittedName>
</protein>
<organism evidence="1 2">
    <name type="scientific">Desmophyllum pertusum</name>
    <dbReference type="NCBI Taxonomy" id="174260"/>
    <lineage>
        <taxon>Eukaryota</taxon>
        <taxon>Metazoa</taxon>
        <taxon>Cnidaria</taxon>
        <taxon>Anthozoa</taxon>
        <taxon>Hexacorallia</taxon>
        <taxon>Scleractinia</taxon>
        <taxon>Caryophylliina</taxon>
        <taxon>Caryophylliidae</taxon>
        <taxon>Desmophyllum</taxon>
    </lineage>
</organism>
<dbReference type="PANTHER" id="PTHR31424:SF3">
    <property type="entry name" value="RING-TYPE DOMAIN-CONTAINING PROTEIN"/>
    <property type="match status" value="1"/>
</dbReference>
<dbReference type="Proteomes" id="UP001163046">
    <property type="component" value="Unassembled WGS sequence"/>
</dbReference>
<dbReference type="PANTHER" id="PTHR31424">
    <property type="entry name" value="PROTEIN CBG23806"/>
    <property type="match status" value="1"/>
</dbReference>
<evidence type="ECO:0000313" key="1">
    <source>
        <dbReference type="EMBL" id="KAJ7382866.1"/>
    </source>
</evidence>
<sequence length="108" mass="12200">MQINGMPRPYLIKECRDKLNSSCAVKPTRGPEPGAQISFREFLIRKLKLLLKKGKLSTDKPIRVKISGDGARMTRLTNYVILSYSLLDDNDDLFCARGKENIDADKVT</sequence>
<proteinExistence type="predicted"/>
<evidence type="ECO:0000313" key="2">
    <source>
        <dbReference type="Proteomes" id="UP001163046"/>
    </source>
</evidence>
<accession>A0A9W9ZJU7</accession>
<dbReference type="EMBL" id="MU825912">
    <property type="protein sequence ID" value="KAJ7382866.1"/>
    <property type="molecule type" value="Genomic_DNA"/>
</dbReference>
<gene>
    <name evidence="1" type="ORF">OS493_032235</name>
</gene>
<keyword evidence="2" id="KW-1185">Reference proteome</keyword>